<dbReference type="PANTHER" id="PTHR43479:SF11">
    <property type="entry name" value="ACREF_ENVCD OPERON REPRESSOR-RELATED"/>
    <property type="match status" value="1"/>
</dbReference>
<accession>A0ABT0VIU4</accession>
<dbReference type="InterPro" id="IPR009057">
    <property type="entry name" value="Homeodomain-like_sf"/>
</dbReference>
<keyword evidence="1 2" id="KW-0238">DNA-binding</keyword>
<dbReference type="Pfam" id="PF00440">
    <property type="entry name" value="TetR_N"/>
    <property type="match status" value="1"/>
</dbReference>
<dbReference type="Gene3D" id="1.10.357.10">
    <property type="entry name" value="Tetracycline Repressor, domain 2"/>
    <property type="match status" value="1"/>
</dbReference>
<dbReference type="PANTHER" id="PTHR43479">
    <property type="entry name" value="ACREF/ENVCD OPERON REPRESSOR-RELATED"/>
    <property type="match status" value="1"/>
</dbReference>
<protein>
    <submittedName>
        <fullName evidence="4">TetR/AcrR family transcriptional regulator</fullName>
    </submittedName>
</protein>
<evidence type="ECO:0000256" key="2">
    <source>
        <dbReference type="PROSITE-ProRule" id="PRU00335"/>
    </source>
</evidence>
<feature type="DNA-binding region" description="H-T-H motif" evidence="2">
    <location>
        <begin position="13"/>
        <end position="32"/>
    </location>
</feature>
<sequence length="176" mass="20516">MHEFYVNGYENTSIQDIADAAKVAHGLIYKYFKNKQELYEYALEIFIDDVVTQYLELFSKSDFTLEDMIINTFDLLNTDKNKDFFGYLHKKGNEVVYRTIMQNILNKMVPSLTKIVEPLGKKEGYQIDDIPAFLSFILGGQIEIMVNTPIDKQVEIKKKILRYIRVLLEASKKNPL</sequence>
<dbReference type="EMBL" id="JAGMVS010000067">
    <property type="protein sequence ID" value="MCM2437756.1"/>
    <property type="molecule type" value="Genomic_DNA"/>
</dbReference>
<organism evidence="4 5">
    <name type="scientific">Periweissella beninensis</name>
    <dbReference type="NCBI Taxonomy" id="504936"/>
    <lineage>
        <taxon>Bacteria</taxon>
        <taxon>Bacillati</taxon>
        <taxon>Bacillota</taxon>
        <taxon>Bacilli</taxon>
        <taxon>Lactobacillales</taxon>
        <taxon>Lactobacillaceae</taxon>
        <taxon>Periweissella</taxon>
    </lineage>
</organism>
<dbReference type="RefSeq" id="WP_205144428.1">
    <property type="nucleotide sequence ID" value="NZ_JAFBDN010000047.1"/>
</dbReference>
<dbReference type="Proteomes" id="UP001057481">
    <property type="component" value="Unassembled WGS sequence"/>
</dbReference>
<evidence type="ECO:0000313" key="5">
    <source>
        <dbReference type="Proteomes" id="UP001057481"/>
    </source>
</evidence>
<feature type="domain" description="HTH tetR-type" evidence="3">
    <location>
        <begin position="1"/>
        <end position="50"/>
    </location>
</feature>
<name>A0ABT0VIU4_9LACO</name>
<dbReference type="PROSITE" id="PS01081">
    <property type="entry name" value="HTH_TETR_1"/>
    <property type="match status" value="1"/>
</dbReference>
<dbReference type="PROSITE" id="PS50977">
    <property type="entry name" value="HTH_TETR_2"/>
    <property type="match status" value="1"/>
</dbReference>
<comment type="caution">
    <text evidence="4">The sequence shown here is derived from an EMBL/GenBank/DDBJ whole genome shotgun (WGS) entry which is preliminary data.</text>
</comment>
<dbReference type="InterPro" id="IPR050624">
    <property type="entry name" value="HTH-type_Tx_Regulator"/>
</dbReference>
<proteinExistence type="predicted"/>
<evidence type="ECO:0000313" key="4">
    <source>
        <dbReference type="EMBL" id="MCM2437756.1"/>
    </source>
</evidence>
<evidence type="ECO:0000256" key="1">
    <source>
        <dbReference type="ARBA" id="ARBA00023125"/>
    </source>
</evidence>
<reference evidence="4" key="1">
    <citation type="submission" date="2021-04" db="EMBL/GenBank/DDBJ databases">
        <title>Taxonomic assessment of Weissella genus.</title>
        <authorList>
            <person name="Fanelli F."/>
            <person name="Chieffi D."/>
            <person name="Dell'Aquila A."/>
            <person name="Gyu-Sung C."/>
            <person name="Franz C.M.A.P."/>
            <person name="Fusco V."/>
        </authorList>
    </citation>
    <scope>NUCLEOTIDE SEQUENCE</scope>
    <source>
        <strain evidence="4">LMG 25373</strain>
    </source>
</reference>
<evidence type="ECO:0000259" key="3">
    <source>
        <dbReference type="PROSITE" id="PS50977"/>
    </source>
</evidence>
<dbReference type="InterPro" id="IPR001647">
    <property type="entry name" value="HTH_TetR"/>
</dbReference>
<dbReference type="InterPro" id="IPR023772">
    <property type="entry name" value="DNA-bd_HTH_TetR-type_CS"/>
</dbReference>
<dbReference type="SUPFAM" id="SSF46689">
    <property type="entry name" value="Homeodomain-like"/>
    <property type="match status" value="1"/>
</dbReference>
<keyword evidence="5" id="KW-1185">Reference proteome</keyword>
<gene>
    <name evidence="4" type="ORF">KAK10_07520</name>
</gene>